<name>A0AAD9QX14_ACRCE</name>
<gene>
    <name evidence="1" type="ORF">P5673_007105</name>
</gene>
<evidence type="ECO:0000313" key="1">
    <source>
        <dbReference type="EMBL" id="KAK2568991.1"/>
    </source>
</evidence>
<keyword evidence="2" id="KW-1185">Reference proteome</keyword>
<protein>
    <submittedName>
        <fullName evidence="1">Uncharacterized protein</fullName>
    </submittedName>
</protein>
<dbReference type="EMBL" id="JARQWQ010000011">
    <property type="protein sequence ID" value="KAK2568991.1"/>
    <property type="molecule type" value="Genomic_DNA"/>
</dbReference>
<comment type="caution">
    <text evidence="1">The sequence shown here is derived from an EMBL/GenBank/DDBJ whole genome shotgun (WGS) entry which is preliminary data.</text>
</comment>
<organism evidence="1 2">
    <name type="scientific">Acropora cervicornis</name>
    <name type="common">Staghorn coral</name>
    <dbReference type="NCBI Taxonomy" id="6130"/>
    <lineage>
        <taxon>Eukaryota</taxon>
        <taxon>Metazoa</taxon>
        <taxon>Cnidaria</taxon>
        <taxon>Anthozoa</taxon>
        <taxon>Hexacorallia</taxon>
        <taxon>Scleractinia</taxon>
        <taxon>Astrocoeniina</taxon>
        <taxon>Acroporidae</taxon>
        <taxon>Acropora</taxon>
    </lineage>
</organism>
<proteinExistence type="predicted"/>
<reference evidence="1" key="2">
    <citation type="journal article" date="2023" name="Science">
        <title>Genomic signatures of disease resistance in endangered staghorn corals.</title>
        <authorList>
            <person name="Vollmer S.V."/>
            <person name="Selwyn J.D."/>
            <person name="Despard B.A."/>
            <person name="Roesel C.L."/>
        </authorList>
    </citation>
    <scope>NUCLEOTIDE SEQUENCE</scope>
    <source>
        <strain evidence="1">K2</strain>
    </source>
</reference>
<evidence type="ECO:0000313" key="2">
    <source>
        <dbReference type="Proteomes" id="UP001249851"/>
    </source>
</evidence>
<dbReference type="AlphaFoldDB" id="A0AAD9QX14"/>
<dbReference type="Proteomes" id="UP001249851">
    <property type="component" value="Unassembled WGS sequence"/>
</dbReference>
<sequence>MLIFRLSAGAIPASQTYVLDDHVRLAITSLVNDRELHHDNFKAKRCQLFSLRKYRRGSLDQHTEFGLISYLKIYSKIRTKWYALNNKGFGACTENNQRLWIKAVQKA</sequence>
<reference evidence="1" key="1">
    <citation type="journal article" date="2023" name="G3 (Bethesda)">
        <title>Whole genome assembly and annotation of the endangered Caribbean coral Acropora cervicornis.</title>
        <authorList>
            <person name="Selwyn J.D."/>
            <person name="Vollmer S.V."/>
        </authorList>
    </citation>
    <scope>NUCLEOTIDE SEQUENCE</scope>
    <source>
        <strain evidence="1">K2</strain>
    </source>
</reference>
<accession>A0AAD9QX14</accession>